<dbReference type="Proteomes" id="UP000021210">
    <property type="component" value="Unassembled WGS sequence"/>
</dbReference>
<evidence type="ECO:0000313" key="1">
    <source>
        <dbReference type="EMBL" id="EUA64979.1"/>
    </source>
</evidence>
<dbReference type="AlphaFoldDB" id="A0A829QRW8"/>
<evidence type="ECO:0000313" key="2">
    <source>
        <dbReference type="Proteomes" id="UP000021210"/>
    </source>
</evidence>
<gene>
    <name evidence="1" type="ORF">I542_5157</name>
</gene>
<proteinExistence type="predicted"/>
<sequence>MCELVLVSLACHTNDLVERACAVAVVSAGGVLLEPFDDCVEGLVGGGAILVGGGQDFRWDRAHFVS</sequence>
<reference evidence="1 2" key="1">
    <citation type="submission" date="2013-12" db="EMBL/GenBank/DDBJ databases">
        <authorList>
            <person name="Zelazny A."/>
            <person name="Olivier K."/>
            <person name="Holland S."/>
            <person name="Lenaerts A."/>
            <person name="Ordway D."/>
            <person name="DeGroote M.A."/>
            <person name="Parker T."/>
            <person name="Sizemore C."/>
            <person name="Tallon L.J."/>
            <person name="Sadzewicz L.K."/>
            <person name="Sengamalay N."/>
            <person name="Fraser C.M."/>
            <person name="Hine E."/>
            <person name="Shefchek K.A."/>
            <person name="Das S.P."/>
            <person name="Tettelin H."/>
        </authorList>
    </citation>
    <scope>NUCLEOTIDE SEQUENCE [LARGE SCALE GENOMIC DNA]</scope>
    <source>
        <strain evidence="1 2">1948</strain>
    </source>
</reference>
<dbReference type="EMBL" id="JAOH01000002">
    <property type="protein sequence ID" value="EUA64979.1"/>
    <property type="molecule type" value="Genomic_DNA"/>
</dbReference>
<protein>
    <submittedName>
        <fullName evidence="1">Uncharacterized protein</fullName>
    </submittedName>
</protein>
<organism evidence="1 2">
    <name type="scientific">Mycobacteroides abscessus 1948</name>
    <dbReference type="NCBI Taxonomy" id="1299323"/>
    <lineage>
        <taxon>Bacteria</taxon>
        <taxon>Bacillati</taxon>
        <taxon>Actinomycetota</taxon>
        <taxon>Actinomycetes</taxon>
        <taxon>Mycobacteriales</taxon>
        <taxon>Mycobacteriaceae</taxon>
        <taxon>Mycobacteroides</taxon>
        <taxon>Mycobacteroides abscessus</taxon>
    </lineage>
</organism>
<comment type="caution">
    <text evidence="1">The sequence shown here is derived from an EMBL/GenBank/DDBJ whole genome shotgun (WGS) entry which is preliminary data.</text>
</comment>
<accession>A0A829QRW8</accession>
<name>A0A829QRW8_9MYCO</name>